<protein>
    <submittedName>
        <fullName evidence="2">Uncharacterized protein</fullName>
    </submittedName>
</protein>
<feature type="region of interest" description="Disordered" evidence="1">
    <location>
        <begin position="254"/>
        <end position="278"/>
    </location>
</feature>
<name>A0A1G2RXP5_9BACT</name>
<dbReference type="AlphaFoldDB" id="A0A1G2RXP5"/>
<sequence>MPNSPKRDYSQERKFGRIGGSLRAAGSVLRAVGKTLAQSGSPVREQMIKKHGKYYTMPYGKGGTTIAGEKGMRWAQSMKYTDPYKKKAIQYMIGRRDPQKKWSPGRRGLTEEMIRKEAYPLFVQEFGEKGAQELMKALTLDGDSAYSKYAGGKEVMLDKALKDLERAKNVRREQRPIAEQILMGLLPPFEHPSQKGLTQEKLAEVAGEAEKKFGKETAFQLEKTFGVVREGEQAKKQQMPAQRRIVGLREGLGLGGWGRRASGGDAESSAATNIKKAS</sequence>
<evidence type="ECO:0000313" key="2">
    <source>
        <dbReference type="EMBL" id="OHA77228.1"/>
    </source>
</evidence>
<organism evidence="2 3">
    <name type="scientific">Candidatus Wildermuthbacteria bacterium RIFCSPLOWO2_02_FULL_47_9c</name>
    <dbReference type="NCBI Taxonomy" id="1802466"/>
    <lineage>
        <taxon>Bacteria</taxon>
        <taxon>Candidatus Wildermuthiibacteriota</taxon>
    </lineage>
</organism>
<accession>A0A1G2RXP5</accession>
<reference evidence="2 3" key="1">
    <citation type="journal article" date="2016" name="Nat. Commun.">
        <title>Thousands of microbial genomes shed light on interconnected biogeochemical processes in an aquifer system.</title>
        <authorList>
            <person name="Anantharaman K."/>
            <person name="Brown C.T."/>
            <person name="Hug L.A."/>
            <person name="Sharon I."/>
            <person name="Castelle C.J."/>
            <person name="Probst A.J."/>
            <person name="Thomas B.C."/>
            <person name="Singh A."/>
            <person name="Wilkins M.J."/>
            <person name="Karaoz U."/>
            <person name="Brodie E.L."/>
            <person name="Williams K.H."/>
            <person name="Hubbard S.S."/>
            <person name="Banfield J.F."/>
        </authorList>
    </citation>
    <scope>NUCLEOTIDE SEQUENCE [LARGE SCALE GENOMIC DNA]</scope>
</reference>
<comment type="caution">
    <text evidence="2">The sequence shown here is derived from an EMBL/GenBank/DDBJ whole genome shotgun (WGS) entry which is preliminary data.</text>
</comment>
<dbReference type="EMBL" id="MHUL01000012">
    <property type="protein sequence ID" value="OHA77228.1"/>
    <property type="molecule type" value="Genomic_DNA"/>
</dbReference>
<dbReference type="Proteomes" id="UP000178222">
    <property type="component" value="Unassembled WGS sequence"/>
</dbReference>
<gene>
    <name evidence="2" type="ORF">A3J30_01535</name>
</gene>
<evidence type="ECO:0000256" key="1">
    <source>
        <dbReference type="SAM" id="MobiDB-lite"/>
    </source>
</evidence>
<proteinExistence type="predicted"/>
<evidence type="ECO:0000313" key="3">
    <source>
        <dbReference type="Proteomes" id="UP000178222"/>
    </source>
</evidence>